<feature type="domain" description="PH" evidence="2">
    <location>
        <begin position="154"/>
        <end position="284"/>
    </location>
</feature>
<feature type="region of interest" description="Disordered" evidence="1">
    <location>
        <begin position="1"/>
        <end position="35"/>
    </location>
</feature>
<dbReference type="PROSITE" id="PS50003">
    <property type="entry name" value="PH_DOMAIN"/>
    <property type="match status" value="1"/>
</dbReference>
<dbReference type="GeneID" id="63803361"/>
<gene>
    <name evidence="3" type="ORF">DL89DRAFT_265544</name>
</gene>
<feature type="region of interest" description="Disordered" evidence="1">
    <location>
        <begin position="475"/>
        <end position="495"/>
    </location>
</feature>
<protein>
    <recommendedName>
        <fullName evidence="2">PH domain-containing protein</fullName>
    </recommendedName>
</protein>
<dbReference type="OrthoDB" id="5588474at2759"/>
<evidence type="ECO:0000256" key="1">
    <source>
        <dbReference type="SAM" id="MobiDB-lite"/>
    </source>
</evidence>
<comment type="caution">
    <text evidence="3">The sequence shown here is derived from an EMBL/GenBank/DDBJ whole genome shotgun (WGS) entry which is preliminary data.</text>
</comment>
<dbReference type="AlphaFoldDB" id="A0A1Y1WED1"/>
<evidence type="ECO:0000313" key="3">
    <source>
        <dbReference type="EMBL" id="ORX71832.1"/>
    </source>
</evidence>
<dbReference type="Gene3D" id="2.30.29.30">
    <property type="entry name" value="Pleckstrin-homology domain (PH domain)/Phosphotyrosine-binding domain (PTB)"/>
    <property type="match status" value="1"/>
</dbReference>
<dbReference type="EMBL" id="MCFD01000003">
    <property type="protein sequence ID" value="ORX71832.1"/>
    <property type="molecule type" value="Genomic_DNA"/>
</dbReference>
<dbReference type="SUPFAM" id="SSF50729">
    <property type="entry name" value="PH domain-like"/>
    <property type="match status" value="1"/>
</dbReference>
<evidence type="ECO:0000259" key="2">
    <source>
        <dbReference type="PROSITE" id="PS50003"/>
    </source>
</evidence>
<accession>A0A1Y1WED1</accession>
<keyword evidence="4" id="KW-1185">Reference proteome</keyword>
<dbReference type="SMART" id="SM00233">
    <property type="entry name" value="PH"/>
    <property type="match status" value="1"/>
</dbReference>
<evidence type="ECO:0000313" key="4">
    <source>
        <dbReference type="Proteomes" id="UP000193922"/>
    </source>
</evidence>
<dbReference type="InterPro" id="IPR001849">
    <property type="entry name" value="PH_domain"/>
</dbReference>
<feature type="region of interest" description="Disordered" evidence="1">
    <location>
        <begin position="285"/>
        <end position="317"/>
    </location>
</feature>
<dbReference type="RefSeq" id="XP_040745256.1">
    <property type="nucleotide sequence ID" value="XM_040886713.1"/>
</dbReference>
<organism evidence="3 4">
    <name type="scientific">Linderina pennispora</name>
    <dbReference type="NCBI Taxonomy" id="61395"/>
    <lineage>
        <taxon>Eukaryota</taxon>
        <taxon>Fungi</taxon>
        <taxon>Fungi incertae sedis</taxon>
        <taxon>Zoopagomycota</taxon>
        <taxon>Kickxellomycotina</taxon>
        <taxon>Kickxellomycetes</taxon>
        <taxon>Kickxellales</taxon>
        <taxon>Kickxellaceae</taxon>
        <taxon>Linderina</taxon>
    </lineage>
</organism>
<name>A0A1Y1WED1_9FUNG</name>
<reference evidence="3 4" key="1">
    <citation type="submission" date="2016-07" db="EMBL/GenBank/DDBJ databases">
        <title>Pervasive Adenine N6-methylation of Active Genes in Fungi.</title>
        <authorList>
            <consortium name="DOE Joint Genome Institute"/>
            <person name="Mondo S.J."/>
            <person name="Dannebaum R.O."/>
            <person name="Kuo R.C."/>
            <person name="Labutti K."/>
            <person name="Haridas S."/>
            <person name="Kuo A."/>
            <person name="Salamov A."/>
            <person name="Ahrendt S.R."/>
            <person name="Lipzen A."/>
            <person name="Sullivan W."/>
            <person name="Andreopoulos W.B."/>
            <person name="Clum A."/>
            <person name="Lindquist E."/>
            <person name="Daum C."/>
            <person name="Ramamoorthy G.K."/>
            <person name="Gryganskyi A."/>
            <person name="Culley D."/>
            <person name="Magnuson J.K."/>
            <person name="James T.Y."/>
            <person name="O'Malley M.A."/>
            <person name="Stajich J.E."/>
            <person name="Spatafora J.W."/>
            <person name="Visel A."/>
            <person name="Grigoriev I.V."/>
        </authorList>
    </citation>
    <scope>NUCLEOTIDE SEQUENCE [LARGE SCALE GENOMIC DNA]</scope>
    <source>
        <strain evidence="3 4">ATCC 12442</strain>
    </source>
</reference>
<sequence>MVTAQPARTAPVINPQAGARQASNPFDAGQPSTRASPTTMMVMYASEGRWQRITFPPNVTVGQARDLCMLRFSVWQNLVRDTAQSVHSSSSNAESLGNVSSTSNESVREQFGLYWAARGLWLENNRLLSSYGFETADVLELQDREDIVLQQVEAPAAEGLIYHLQNKGVGAAWKLKYLVLRNQTLYVCRRKGDDISMAQVEVDLTHKFRIIDQNGQASREAATSDRLPDASAEMALGLASAHGRQMGGDGAPLLVLSGKKVHVFCTQSLVDYDYWRRALRQAAGSRGSSRRSSMPSGGPRHPRTPSLASTTVSSSSPTMGALRRFVSTAYRKRAGIGLQLCHWAADFRIVLDPMAVFVAGEQHGDRFIVRLFDVSELLWLEVGTQPQRDRWLNALCGIGGISQTDYFDLESICNGTAADQDLSLRRSRSFVSTISRAEWPMPPSIMPMSLSSMGPTLRGWRPRGKNMVKQHLARAEKSAGSKPSLDAVGGQADESEGLLSRLPQWFKRRGSLSS</sequence>
<dbReference type="InterPro" id="IPR011993">
    <property type="entry name" value="PH-like_dom_sf"/>
</dbReference>
<proteinExistence type="predicted"/>
<dbReference type="Proteomes" id="UP000193922">
    <property type="component" value="Unassembled WGS sequence"/>
</dbReference>